<dbReference type="HOGENOM" id="CLU_1576261_0_0_7"/>
<dbReference type="InterPro" id="IPR013424">
    <property type="entry name" value="Ice-binding_C"/>
</dbReference>
<sequence length="169" mass="18248">MRKSYLSVAVAFLLLVMSAVSEAAFTQTTDIYQYSVGGTINWSHTYDFSEVAPLTAQLAIVADDVDPGEFDQVFLNGTSLGYLMQLSDYTNWGYTPGVGGDLTTTVFALDPSLLDFSMPFQVAVGDNWGVEIETSTLTVTGAPVPEPSTLLLLGFGLASAAVWKKRQRK</sequence>
<evidence type="ECO:0000313" key="3">
    <source>
        <dbReference type="EMBL" id="ACT16896.1"/>
    </source>
</evidence>
<dbReference type="KEGG" id="gem:GM21_0826"/>
<keyword evidence="1" id="KW-0732">Signal</keyword>
<dbReference type="EMBL" id="CP001661">
    <property type="protein sequence ID" value="ACT16896.1"/>
    <property type="molecule type" value="Genomic_DNA"/>
</dbReference>
<dbReference type="Pfam" id="PF07589">
    <property type="entry name" value="PEP-CTERM"/>
    <property type="match status" value="1"/>
</dbReference>
<proteinExistence type="predicted"/>
<gene>
    <name evidence="3" type="ordered locus">GM21_0826</name>
</gene>
<name>C6E156_GEOSM</name>
<reference evidence="3" key="1">
    <citation type="submission" date="2009-07" db="EMBL/GenBank/DDBJ databases">
        <title>Complete sequence of Geobacter sp. M21.</title>
        <authorList>
            <consortium name="US DOE Joint Genome Institute"/>
            <person name="Lucas S."/>
            <person name="Copeland A."/>
            <person name="Lapidus A."/>
            <person name="Glavina del Rio T."/>
            <person name="Dalin E."/>
            <person name="Tice H."/>
            <person name="Bruce D."/>
            <person name="Goodwin L."/>
            <person name="Pitluck S."/>
            <person name="Saunders E."/>
            <person name="Brettin T."/>
            <person name="Detter J.C."/>
            <person name="Han C."/>
            <person name="Larimer F."/>
            <person name="Land M."/>
            <person name="Hauser L."/>
            <person name="Kyrpides N."/>
            <person name="Ovchinnikova G."/>
            <person name="Lovley D."/>
        </authorList>
    </citation>
    <scope>NUCLEOTIDE SEQUENCE [LARGE SCALE GENOMIC DNA]</scope>
    <source>
        <strain evidence="3">M21</strain>
    </source>
</reference>
<evidence type="ECO:0000259" key="2">
    <source>
        <dbReference type="Pfam" id="PF07589"/>
    </source>
</evidence>
<protein>
    <recommendedName>
        <fullName evidence="2">Ice-binding protein C-terminal domain-containing protein</fullName>
    </recommendedName>
</protein>
<dbReference type="NCBIfam" id="TIGR02595">
    <property type="entry name" value="PEP_CTERM"/>
    <property type="match status" value="1"/>
</dbReference>
<organism evidence="3">
    <name type="scientific">Geobacter sp. (strain M21)</name>
    <dbReference type="NCBI Taxonomy" id="443144"/>
    <lineage>
        <taxon>Bacteria</taxon>
        <taxon>Pseudomonadati</taxon>
        <taxon>Thermodesulfobacteriota</taxon>
        <taxon>Desulfuromonadia</taxon>
        <taxon>Geobacterales</taxon>
        <taxon>Geobacteraceae</taxon>
        <taxon>Geobacter</taxon>
    </lineage>
</organism>
<dbReference type="AlphaFoldDB" id="C6E156"/>
<accession>C6E156</accession>
<feature type="chain" id="PRO_5002963354" description="Ice-binding protein C-terminal domain-containing protein" evidence="1">
    <location>
        <begin position="24"/>
        <end position="169"/>
    </location>
</feature>
<feature type="signal peptide" evidence="1">
    <location>
        <begin position="1"/>
        <end position="23"/>
    </location>
</feature>
<evidence type="ECO:0000256" key="1">
    <source>
        <dbReference type="SAM" id="SignalP"/>
    </source>
</evidence>
<feature type="domain" description="Ice-binding protein C-terminal" evidence="2">
    <location>
        <begin position="143"/>
        <end position="166"/>
    </location>
</feature>